<dbReference type="Pfam" id="PF02899">
    <property type="entry name" value="Phage_int_SAM_1"/>
    <property type="match status" value="1"/>
</dbReference>
<dbReference type="Pfam" id="PF00589">
    <property type="entry name" value="Phage_integrase"/>
    <property type="match status" value="1"/>
</dbReference>
<evidence type="ECO:0000256" key="6">
    <source>
        <dbReference type="PROSITE-ProRule" id="PRU01248"/>
    </source>
</evidence>
<protein>
    <submittedName>
        <fullName evidence="9">Site-specific recombinase XerD</fullName>
    </submittedName>
</protein>
<keyword evidence="10" id="KW-1185">Reference proteome</keyword>
<evidence type="ECO:0000313" key="9">
    <source>
        <dbReference type="EMBL" id="RCX12112.1"/>
    </source>
</evidence>
<dbReference type="InterPro" id="IPR044068">
    <property type="entry name" value="CB"/>
</dbReference>
<evidence type="ECO:0000259" key="8">
    <source>
        <dbReference type="PROSITE" id="PS51900"/>
    </source>
</evidence>
<reference evidence="9 10" key="1">
    <citation type="submission" date="2018-07" db="EMBL/GenBank/DDBJ databases">
        <title>Genomic Encyclopedia of Type Strains, Phase IV (KMG-IV): sequencing the most valuable type-strain genomes for metagenomic binning, comparative biology and taxonomic classification.</title>
        <authorList>
            <person name="Goeker M."/>
        </authorList>
    </citation>
    <scope>NUCLEOTIDE SEQUENCE [LARGE SCALE GENOMIC DNA]</scope>
    <source>
        <strain evidence="9 10">DSM 27016</strain>
    </source>
</reference>
<dbReference type="InterPro" id="IPR050090">
    <property type="entry name" value="Tyrosine_recombinase_XerCD"/>
</dbReference>
<evidence type="ECO:0000256" key="3">
    <source>
        <dbReference type="ARBA" id="ARBA00022908"/>
    </source>
</evidence>
<dbReference type="SUPFAM" id="SSF56349">
    <property type="entry name" value="DNA breaking-rejoining enzymes"/>
    <property type="match status" value="1"/>
</dbReference>
<feature type="domain" description="Tyr recombinase" evidence="7">
    <location>
        <begin position="121"/>
        <end position="310"/>
    </location>
</feature>
<evidence type="ECO:0000256" key="2">
    <source>
        <dbReference type="ARBA" id="ARBA00008857"/>
    </source>
</evidence>
<evidence type="ECO:0000256" key="4">
    <source>
        <dbReference type="ARBA" id="ARBA00023125"/>
    </source>
</evidence>
<keyword evidence="5" id="KW-0233">DNA recombination</keyword>
<evidence type="ECO:0000256" key="5">
    <source>
        <dbReference type="ARBA" id="ARBA00023172"/>
    </source>
</evidence>
<keyword evidence="4 6" id="KW-0238">DNA-binding</keyword>
<accession>A0A369ARY5</accession>
<dbReference type="PANTHER" id="PTHR30349">
    <property type="entry name" value="PHAGE INTEGRASE-RELATED"/>
    <property type="match status" value="1"/>
</dbReference>
<evidence type="ECO:0000259" key="7">
    <source>
        <dbReference type="PROSITE" id="PS51898"/>
    </source>
</evidence>
<comment type="function">
    <text evidence="1">Site-specific tyrosine recombinase, which acts by catalyzing the cutting and rejoining of the recombining DNA molecules.</text>
</comment>
<dbReference type="GO" id="GO:0003677">
    <property type="term" value="F:DNA binding"/>
    <property type="evidence" value="ECO:0007669"/>
    <property type="project" value="UniProtKB-UniRule"/>
</dbReference>
<dbReference type="GO" id="GO:0015074">
    <property type="term" value="P:DNA integration"/>
    <property type="evidence" value="ECO:0007669"/>
    <property type="project" value="UniProtKB-KW"/>
</dbReference>
<dbReference type="RefSeq" id="WP_114299099.1">
    <property type="nucleotide sequence ID" value="NZ_QPJT01000024.1"/>
</dbReference>
<proteinExistence type="inferred from homology"/>
<dbReference type="InterPro" id="IPR010998">
    <property type="entry name" value="Integrase_recombinase_N"/>
</dbReference>
<dbReference type="AlphaFoldDB" id="A0A369ARY5"/>
<organism evidence="9 10">
    <name type="scientific">Anaerobacterium chartisolvens</name>
    <dbReference type="NCBI Taxonomy" id="1297424"/>
    <lineage>
        <taxon>Bacteria</taxon>
        <taxon>Bacillati</taxon>
        <taxon>Bacillota</taxon>
        <taxon>Clostridia</taxon>
        <taxon>Eubacteriales</taxon>
        <taxon>Oscillospiraceae</taxon>
        <taxon>Anaerobacterium</taxon>
    </lineage>
</organism>
<evidence type="ECO:0000313" key="10">
    <source>
        <dbReference type="Proteomes" id="UP000253034"/>
    </source>
</evidence>
<dbReference type="OrthoDB" id="9801717at2"/>
<comment type="similarity">
    <text evidence="2">Belongs to the 'phage' integrase family.</text>
</comment>
<sequence length="340" mass="39603">MKTTDFAVYLNKYFTQYMPNERGNSPQSIDSYRYAFILYLEYMESVRKISAERIVLSDFTRETVTGYLNWLGASRKSSPSTRNQRLAALKGFVHYLKYEFPDYLDEYQRILGIPLKKTLRKEISYMKTDGVNLLVEQIDVARTNGLRDYVILLILYTTGIRVTELINIKVKDISLTQPYTIRIHGKGNKGRYVPLMRTAVPHIKRYLETMGYDNEARYEETLFNNHMKTPFTRQGINYVLKKYGIKAKKINSDLIPDDLSAHKMRHTTAMELVTSGVDLMYIRDLLGHSSVVTTEIYARTDAKLKRKAIEAASKEIVPPEDAQWDNNNDLKTWLKNFNKR</sequence>
<dbReference type="Proteomes" id="UP000253034">
    <property type="component" value="Unassembled WGS sequence"/>
</dbReference>
<dbReference type="EMBL" id="QPJT01000024">
    <property type="protein sequence ID" value="RCX12112.1"/>
    <property type="molecule type" value="Genomic_DNA"/>
</dbReference>
<dbReference type="Gene3D" id="1.10.150.130">
    <property type="match status" value="1"/>
</dbReference>
<dbReference type="InterPro" id="IPR013762">
    <property type="entry name" value="Integrase-like_cat_sf"/>
</dbReference>
<gene>
    <name evidence="9" type="ORF">DFR58_12462</name>
</gene>
<dbReference type="InterPro" id="IPR002104">
    <property type="entry name" value="Integrase_catalytic"/>
</dbReference>
<feature type="domain" description="Core-binding (CB)" evidence="8">
    <location>
        <begin position="4"/>
        <end position="97"/>
    </location>
</feature>
<dbReference type="PROSITE" id="PS51900">
    <property type="entry name" value="CB"/>
    <property type="match status" value="1"/>
</dbReference>
<keyword evidence="3" id="KW-0229">DNA integration</keyword>
<dbReference type="InterPro" id="IPR011010">
    <property type="entry name" value="DNA_brk_join_enz"/>
</dbReference>
<comment type="caution">
    <text evidence="9">The sequence shown here is derived from an EMBL/GenBank/DDBJ whole genome shotgun (WGS) entry which is preliminary data.</text>
</comment>
<dbReference type="Gene3D" id="1.10.443.10">
    <property type="entry name" value="Intergrase catalytic core"/>
    <property type="match status" value="1"/>
</dbReference>
<dbReference type="GO" id="GO:0006310">
    <property type="term" value="P:DNA recombination"/>
    <property type="evidence" value="ECO:0007669"/>
    <property type="project" value="UniProtKB-KW"/>
</dbReference>
<dbReference type="PROSITE" id="PS51898">
    <property type="entry name" value="TYR_RECOMBINASE"/>
    <property type="match status" value="1"/>
</dbReference>
<dbReference type="InterPro" id="IPR004107">
    <property type="entry name" value="Integrase_SAM-like_N"/>
</dbReference>
<evidence type="ECO:0000256" key="1">
    <source>
        <dbReference type="ARBA" id="ARBA00003283"/>
    </source>
</evidence>
<dbReference type="PANTHER" id="PTHR30349:SF81">
    <property type="entry name" value="TYROSINE RECOMBINASE XERC"/>
    <property type="match status" value="1"/>
</dbReference>
<name>A0A369ARY5_9FIRM</name>